<accession>A0A919N0W6</accession>
<dbReference type="Proteomes" id="UP000629619">
    <property type="component" value="Unassembled WGS sequence"/>
</dbReference>
<evidence type="ECO:0000313" key="2">
    <source>
        <dbReference type="Proteomes" id="UP000629619"/>
    </source>
</evidence>
<evidence type="ECO:0008006" key="3">
    <source>
        <dbReference type="Google" id="ProtNLM"/>
    </source>
</evidence>
<dbReference type="PANTHER" id="PTHR19959:SF119">
    <property type="entry name" value="FUNGAL LIPASE-LIKE DOMAIN-CONTAINING PROTEIN"/>
    <property type="match status" value="1"/>
</dbReference>
<proteinExistence type="predicted"/>
<dbReference type="PANTHER" id="PTHR19959">
    <property type="entry name" value="KINESIN LIGHT CHAIN"/>
    <property type="match status" value="1"/>
</dbReference>
<protein>
    <recommendedName>
        <fullName evidence="3">Tetratricopeptide repeat protein</fullName>
    </recommendedName>
</protein>
<gene>
    <name evidence="1" type="ORF">Asi03nite_09120</name>
</gene>
<dbReference type="AlphaFoldDB" id="A0A919N0W6"/>
<comment type="caution">
    <text evidence="1">The sequence shown here is derived from an EMBL/GenBank/DDBJ whole genome shotgun (WGS) entry which is preliminary data.</text>
</comment>
<reference evidence="1" key="1">
    <citation type="submission" date="2021-01" db="EMBL/GenBank/DDBJ databases">
        <title>Whole genome shotgun sequence of Actinoplanes siamensis NBRC 109076.</title>
        <authorList>
            <person name="Komaki H."/>
            <person name="Tamura T."/>
        </authorList>
    </citation>
    <scope>NUCLEOTIDE SEQUENCE</scope>
    <source>
        <strain evidence="1">NBRC 109076</strain>
    </source>
</reference>
<dbReference type="Gene3D" id="1.25.40.10">
    <property type="entry name" value="Tetratricopeptide repeat domain"/>
    <property type="match status" value="2"/>
</dbReference>
<name>A0A919N0W6_9ACTN</name>
<dbReference type="InterPro" id="IPR009003">
    <property type="entry name" value="Peptidase_S1_PA"/>
</dbReference>
<dbReference type="SUPFAM" id="SSF48452">
    <property type="entry name" value="TPR-like"/>
    <property type="match status" value="2"/>
</dbReference>
<dbReference type="EMBL" id="BOMW01000009">
    <property type="protein sequence ID" value="GIF03374.1"/>
    <property type="molecule type" value="Genomic_DNA"/>
</dbReference>
<sequence length="894" mass="94470">MVAPPGSGRADGVRAGRVVGVEAPGLRGSGFLIAGRLVLTSARAVPEAGAAVTVYPAVSGRAFDGVVAWRGTPGGPDDAALVRVDDPGWAGAGGPDPALGRVATSRPGLPGAAWGFHRPQWAAEAWQVAGSVDPGAGDRFVLRVSGGPAETGPLPAGAVGAAVFCHGLLTGVVTGGHAGALETVPVSALCREPDFLAAAGRDQLRLWPVELAGAQRGDPGRPRSPSALLRAGAQVVGFRGRHRLMDELGAWCSGNGFAAMLLHGPAGQGKSRVGHELVRRLTAVGWATLWLREDVGGETLGPIGDVVVPLLIVVDDAESRPGQVRALLEACGRHDGRQPLRVLLLARDTTLRSEPLLGGAPVVALDDDEPDRRDAYRRAVHDLGAALPRIPGYATHDWPGTAARLAGTARDAGGQALTVQTEALADLLDAMWPGPAADGRKTPPDRVLAHEQRHWAFTAAWQGLDLPESELHDLLAVMILFGAADRDQAARLLSAVLAEPGPVLDWLAELYPGPDGRFWDGPRPDRLAERFAGRRLAASPTLPEPFLPVADRSQLRRLLVVCARAGQPAALTDLCVRHAEHLTDAALDAVTRVAEPEPLIAALRLIAAGPDVPPERLARIGERLPRSSPAAAEVAQRIAERHRRTGRLPELATALYNLSVRLGDLGRHGPALAAIEEAVLLHRRLAAQEATTYEAGLARSLSGLAVRLGELDQPEPALAAVAEATEIYRRLAGRQPETFLPELALALRNLALGLGALERHPQALTAIEQSVTLYRQLAAAWPDESGPELATSLSVLGITLGLLDRDEQSRAVAEEAVAIRRGLTARRPDMFWPGLATALTDLAVRHVVLGERAQAQAAIDEALTIRHGLMERQPDAYAADLEWSLHVHKVIQEM</sequence>
<keyword evidence="2" id="KW-1185">Reference proteome</keyword>
<evidence type="ECO:0000313" key="1">
    <source>
        <dbReference type="EMBL" id="GIF03374.1"/>
    </source>
</evidence>
<dbReference type="InterPro" id="IPR011990">
    <property type="entry name" value="TPR-like_helical_dom_sf"/>
</dbReference>
<dbReference type="SUPFAM" id="SSF50494">
    <property type="entry name" value="Trypsin-like serine proteases"/>
    <property type="match status" value="1"/>
</dbReference>
<dbReference type="Pfam" id="PF13374">
    <property type="entry name" value="TPR_10"/>
    <property type="match status" value="1"/>
</dbReference>
<organism evidence="1 2">
    <name type="scientific">Actinoplanes siamensis</name>
    <dbReference type="NCBI Taxonomy" id="1223317"/>
    <lineage>
        <taxon>Bacteria</taxon>
        <taxon>Bacillati</taxon>
        <taxon>Actinomycetota</taxon>
        <taxon>Actinomycetes</taxon>
        <taxon>Micromonosporales</taxon>
        <taxon>Micromonosporaceae</taxon>
        <taxon>Actinoplanes</taxon>
    </lineage>
</organism>